<comment type="caution">
    <text evidence="4">The sequence shown here is derived from an EMBL/GenBank/DDBJ whole genome shotgun (WGS) entry which is preliminary data.</text>
</comment>
<dbReference type="Gene3D" id="3.10.20.320">
    <property type="entry name" value="Putative peptidoglycan bound protein (lpxtg motif)"/>
    <property type="match status" value="1"/>
</dbReference>
<dbReference type="InterPro" id="IPR009459">
    <property type="entry name" value="MucBP_dom"/>
</dbReference>
<name>A0A261F7K1_9BIFI</name>
<keyword evidence="2" id="KW-1133">Transmembrane helix</keyword>
<dbReference type="Pfam" id="PF18877">
    <property type="entry name" value="SSSPR-51"/>
    <property type="match status" value="1"/>
</dbReference>
<dbReference type="Proteomes" id="UP000243657">
    <property type="component" value="Unassembled WGS sequence"/>
</dbReference>
<evidence type="ECO:0000313" key="5">
    <source>
        <dbReference type="Proteomes" id="UP000243657"/>
    </source>
</evidence>
<proteinExistence type="predicted"/>
<evidence type="ECO:0000259" key="3">
    <source>
        <dbReference type="Pfam" id="PF06458"/>
    </source>
</evidence>
<accession>A0A261F7K1</accession>
<keyword evidence="5" id="KW-1185">Reference proteome</keyword>
<feature type="domain" description="MucBP" evidence="3">
    <location>
        <begin position="495"/>
        <end position="567"/>
    </location>
</feature>
<dbReference type="AlphaFoldDB" id="A0A261F7K1"/>
<dbReference type="InterPro" id="IPR027579">
    <property type="entry name" value="SSSPR51_Rpt"/>
</dbReference>
<reference evidence="4 5" key="1">
    <citation type="journal article" date="2017" name="BMC Genomics">
        <title>Comparative genomic and phylogenomic analyses of the Bifidobacteriaceae family.</title>
        <authorList>
            <person name="Lugli G.A."/>
            <person name="Milani C."/>
            <person name="Turroni F."/>
            <person name="Duranti S."/>
            <person name="Mancabelli L."/>
            <person name="Mangifesta M."/>
            <person name="Ferrario C."/>
            <person name="Modesto M."/>
            <person name="Mattarelli P."/>
            <person name="Jiri K."/>
            <person name="van Sinderen D."/>
            <person name="Ventura M."/>
        </authorList>
    </citation>
    <scope>NUCLEOTIDE SEQUENCE [LARGE SCALE GENOMIC DNA]</scope>
    <source>
        <strain evidence="4 5">DSM 24762</strain>
    </source>
</reference>
<evidence type="ECO:0000256" key="2">
    <source>
        <dbReference type="SAM" id="Phobius"/>
    </source>
</evidence>
<keyword evidence="2" id="KW-0812">Transmembrane</keyword>
<dbReference type="EMBL" id="MWWT01000001">
    <property type="protein sequence ID" value="OZG55035.1"/>
    <property type="molecule type" value="Genomic_DNA"/>
</dbReference>
<evidence type="ECO:0000256" key="1">
    <source>
        <dbReference type="ARBA" id="ARBA00022737"/>
    </source>
</evidence>
<feature type="transmembrane region" description="Helical" evidence="2">
    <location>
        <begin position="636"/>
        <end position="656"/>
    </location>
</feature>
<keyword evidence="1" id="KW-0677">Repeat</keyword>
<dbReference type="NCBIfam" id="TIGR04308">
    <property type="entry name" value="repeat_SSSPR51"/>
    <property type="match status" value="1"/>
</dbReference>
<organism evidence="4 5">
    <name type="scientific">Alloscardovia macacae</name>
    <dbReference type="NCBI Taxonomy" id="1160091"/>
    <lineage>
        <taxon>Bacteria</taxon>
        <taxon>Bacillati</taxon>
        <taxon>Actinomycetota</taxon>
        <taxon>Actinomycetes</taxon>
        <taxon>Bifidobacteriales</taxon>
        <taxon>Bifidobacteriaceae</taxon>
        <taxon>Alloscardovia</taxon>
    </lineage>
</organism>
<gene>
    <name evidence="4" type="ORF">ALMA_0360</name>
</gene>
<dbReference type="Pfam" id="PF06458">
    <property type="entry name" value="MucBP"/>
    <property type="match status" value="1"/>
</dbReference>
<protein>
    <submittedName>
        <fullName evidence="4">YSIRK signal domain/LPXTG anchor domain surface protein</fullName>
    </submittedName>
</protein>
<dbReference type="RefSeq" id="WP_094726124.1">
    <property type="nucleotide sequence ID" value="NZ_JBHLWS010000002.1"/>
</dbReference>
<keyword evidence="2" id="KW-0472">Membrane</keyword>
<evidence type="ECO:0000313" key="4">
    <source>
        <dbReference type="EMBL" id="OZG55035.1"/>
    </source>
</evidence>
<sequence>MALLTAFSARLSRLLRLSRTSRTSRTSRVKHAARATLVSLAALTLVTTGALTLAPQNAAHAAVTPTTELHQKIQDATKNLKIGEGAGVLIDESQTATPAMSDANGAAIEELPARLPSWQPITDTDMYTFNYAPLNWFMQSGFSQGTSIFDSYYVRLSMPRDASVHWVRVEFVRSSDNTVVESHDVQPGERTSLTEFKTAYPQLTLGSTTLTTGDINVFYDTSGANDDQYGNLKLQYNVAGTLYEVNNSIVGKPYLFNTLYKTEGGDTLASYSLMTGARQSATPSEKREFSDYTYTRTVINGTKDLNTEQLDVQSPLYKMKRLYRIVAADGSTVKSVYVQDPTYTGEVNYTDASTTGFIKVLETNVMAPNTVNTELHLVTGQKTASGEEFITESEAEQVEALAKQSTADGNGSANAQVTVWSQDGKEVRLGFNGANNKTAAPVWNLTAGKSLYLSLIGLYGNGGTGQNGSTNIQLWNDVTFHGEVIHYYTHKKGSVVVHYVDEDGNTIAADQTDEDNVNTGLTYNTDEDHRPSTISFNGEKYEYVRVKDNNATGKVVEGTTHVTYIYRKVTTVPTTKTTIWVTTDGTVLRARENGTLPASSFAGYRFVRTDTDAVGNVTHVFAPASATTLARTGSDVLTLSAAALTLSALGMAAVAWRRMRRA</sequence>